<proteinExistence type="predicted"/>
<organism evidence="2 3">
    <name type="scientific">Knipowitschia caucasica</name>
    <name type="common">Caucasian dwarf goby</name>
    <name type="synonym">Pomatoschistus caucasicus</name>
    <dbReference type="NCBI Taxonomy" id="637954"/>
    <lineage>
        <taxon>Eukaryota</taxon>
        <taxon>Metazoa</taxon>
        <taxon>Chordata</taxon>
        <taxon>Craniata</taxon>
        <taxon>Vertebrata</taxon>
        <taxon>Euteleostomi</taxon>
        <taxon>Actinopterygii</taxon>
        <taxon>Neopterygii</taxon>
        <taxon>Teleostei</taxon>
        <taxon>Neoteleostei</taxon>
        <taxon>Acanthomorphata</taxon>
        <taxon>Gobiaria</taxon>
        <taxon>Gobiiformes</taxon>
        <taxon>Gobioidei</taxon>
        <taxon>Gobiidae</taxon>
        <taxon>Gobiinae</taxon>
        <taxon>Knipowitschia</taxon>
    </lineage>
</organism>
<name>A0AAV2JEY7_KNICA</name>
<sequence>MHVPGLDQSAVEQSHMSGEGPVQLHGPMGTGSSEAQTHTHSGGQQWTECGVFTGASEATMCTGITTAL</sequence>
<dbReference type="EMBL" id="OZ035834">
    <property type="protein sequence ID" value="CAL1576035.1"/>
    <property type="molecule type" value="Genomic_DNA"/>
</dbReference>
<feature type="region of interest" description="Disordered" evidence="1">
    <location>
        <begin position="1"/>
        <end position="47"/>
    </location>
</feature>
<protein>
    <submittedName>
        <fullName evidence="2">Uncharacterized protein</fullName>
    </submittedName>
</protein>
<keyword evidence="3" id="KW-1185">Reference proteome</keyword>
<accession>A0AAV2JEY7</accession>
<gene>
    <name evidence="2" type="ORF">KC01_LOCUS7496</name>
</gene>
<dbReference type="AlphaFoldDB" id="A0AAV2JEY7"/>
<evidence type="ECO:0000313" key="2">
    <source>
        <dbReference type="EMBL" id="CAL1576035.1"/>
    </source>
</evidence>
<evidence type="ECO:0000313" key="3">
    <source>
        <dbReference type="Proteomes" id="UP001497482"/>
    </source>
</evidence>
<evidence type="ECO:0000256" key="1">
    <source>
        <dbReference type="SAM" id="MobiDB-lite"/>
    </source>
</evidence>
<dbReference type="Proteomes" id="UP001497482">
    <property type="component" value="Chromosome 12"/>
</dbReference>
<reference evidence="2 3" key="1">
    <citation type="submission" date="2024-04" db="EMBL/GenBank/DDBJ databases">
        <authorList>
            <person name="Waldvogel A.-M."/>
            <person name="Schoenle A."/>
        </authorList>
    </citation>
    <scope>NUCLEOTIDE SEQUENCE [LARGE SCALE GENOMIC DNA]</scope>
</reference>
<feature type="compositionally biased region" description="Polar residues" evidence="1">
    <location>
        <begin position="30"/>
        <end position="47"/>
    </location>
</feature>